<organism evidence="2 6">
    <name type="scientific">Acinetobacter baumannii</name>
    <dbReference type="NCBI Taxonomy" id="470"/>
    <lineage>
        <taxon>Bacteria</taxon>
        <taxon>Pseudomonadati</taxon>
        <taxon>Pseudomonadota</taxon>
        <taxon>Gammaproteobacteria</taxon>
        <taxon>Moraxellales</taxon>
        <taxon>Moraxellaceae</taxon>
        <taxon>Acinetobacter</taxon>
        <taxon>Acinetobacter calcoaceticus/baumannii complex</taxon>
    </lineage>
</organism>
<reference evidence="2 6" key="4">
    <citation type="submission" date="2017-05" db="EMBL/GenBank/DDBJ databases">
        <authorList>
            <person name="Song R."/>
            <person name="Chenine A.L."/>
            <person name="Ruprecht R.M."/>
        </authorList>
    </citation>
    <scope>NUCLEOTIDE SEQUENCE [LARGE SCALE GENOMIC DNA]</scope>
    <source>
        <strain evidence="2 6">PR350</strain>
    </source>
</reference>
<evidence type="ECO:0000313" key="2">
    <source>
        <dbReference type="EMBL" id="OTM86405.1"/>
    </source>
</evidence>
<evidence type="ECO:0000313" key="8">
    <source>
        <dbReference type="Proteomes" id="UP000315888"/>
    </source>
</evidence>
<dbReference type="EMBL" id="CP018664">
    <property type="protein sequence ID" value="APP32183.1"/>
    <property type="molecule type" value="Genomic_DNA"/>
</dbReference>
<dbReference type="InterPro" id="IPR021146">
    <property type="entry name" value="Phage_gp6-like_head-tail"/>
</dbReference>
<reference evidence="1 5" key="1">
    <citation type="journal article" date="2014" name="Antimicrob. Agents Chemother.">
        <title>Triclosan can select for an AdeIJK-overexpressing mutant of Acinetobacter baumannii ATCC 17978 that displays reduced susceptibility to multiple antibiotics.</title>
        <authorList>
            <person name="Fernando D.M."/>
            <person name="Xu W."/>
            <person name="Loewen P.C."/>
            <person name="Zhanel G.G."/>
            <person name="Kumar A."/>
        </authorList>
    </citation>
    <scope>NUCLEOTIDE SEQUENCE [LARGE SCALE GENOMIC DNA]</scope>
    <source>
        <strain evidence="5">ATCC 17978</strain>
        <strain evidence="1">ATCC 17978-VU</strain>
    </source>
</reference>
<evidence type="ECO:0000313" key="4">
    <source>
        <dbReference type="EMBL" id="TPU67415.1"/>
    </source>
</evidence>
<accession>A0A0J8TA38</accession>
<dbReference type="Proteomes" id="UP000248662">
    <property type="component" value="Unassembled WGS sequence"/>
</dbReference>
<dbReference type="InterPro" id="IPR006450">
    <property type="entry name" value="Phage_HK97_gp6-like"/>
</dbReference>
<evidence type="ECO:0000313" key="1">
    <source>
        <dbReference type="EMBL" id="APP32183.1"/>
    </source>
</evidence>
<evidence type="ECO:0000313" key="6">
    <source>
        <dbReference type="Proteomes" id="UP000194699"/>
    </source>
</evidence>
<dbReference type="RefSeq" id="WP_000631203.1">
    <property type="nucleotide sequence ID" value="NZ_AP031581.1"/>
</dbReference>
<evidence type="ECO:0000313" key="3">
    <source>
        <dbReference type="EMBL" id="PZM16562.1"/>
    </source>
</evidence>
<gene>
    <name evidence="1" type="ORF">AUO97_15630</name>
    <name evidence="2" type="ORF">B9X95_10580</name>
    <name evidence="3" type="ORF">DOL94_10315</name>
    <name evidence="4" type="ORF">FJU42_04150</name>
</gene>
<dbReference type="AlphaFoldDB" id="A0A0J8TA38"/>
<protein>
    <submittedName>
        <fullName evidence="3">Phage gp6-like head-tail connector protein</fullName>
    </submittedName>
</protein>
<dbReference type="Proteomes" id="UP000194699">
    <property type="component" value="Unassembled WGS sequence"/>
</dbReference>
<name>A0A0J8TA38_ACIBA</name>
<dbReference type="Proteomes" id="UP000072389">
    <property type="component" value="Chromosome"/>
</dbReference>
<dbReference type="Pfam" id="PF05135">
    <property type="entry name" value="Phage_connect_1"/>
    <property type="match status" value="1"/>
</dbReference>
<evidence type="ECO:0000313" key="5">
    <source>
        <dbReference type="Proteomes" id="UP000072389"/>
    </source>
</evidence>
<reference evidence="1" key="3">
    <citation type="submission" date="2016-12" db="EMBL/GenBank/DDBJ databases">
        <authorList>
            <person name="Singh M."/>
            <person name="Fernando D."/>
            <person name="Kumar A."/>
        </authorList>
    </citation>
    <scope>NUCLEOTIDE SEQUENCE</scope>
    <source>
        <strain evidence="1">ATCC 17978-VU</strain>
    </source>
</reference>
<sequence length="95" mass="11203">MITLERAKLQCRVDHDDEDVLFLEWIAQADEEIAIDIDRKIISNESERTSETDIVDCKKLDNARLIFIEYKYSRSLEGKPQAYWDILQPIREMGV</sequence>
<reference evidence="1" key="2">
    <citation type="submission" date="2015-12" db="EMBL/GenBank/DDBJ databases">
        <authorList>
            <person name="Singh M.K."/>
            <person name="Fernando D.M."/>
            <person name="Kumar A."/>
        </authorList>
    </citation>
    <scope>NUCLEOTIDE SEQUENCE</scope>
    <source>
        <strain evidence="1">ATCC 17978-VU</strain>
    </source>
</reference>
<evidence type="ECO:0000313" key="7">
    <source>
        <dbReference type="Proteomes" id="UP000248662"/>
    </source>
</evidence>
<dbReference type="Proteomes" id="UP000315888">
    <property type="component" value="Unassembled WGS sequence"/>
</dbReference>
<dbReference type="Gene3D" id="1.10.3230.30">
    <property type="entry name" value="Phage gp6-like head-tail connector protein"/>
    <property type="match status" value="1"/>
</dbReference>
<dbReference type="NCBIfam" id="TIGR01560">
    <property type="entry name" value="put_DNA_pack"/>
    <property type="match status" value="1"/>
</dbReference>
<dbReference type="EMBL" id="QKWF01000098">
    <property type="protein sequence ID" value="PZM16562.1"/>
    <property type="molecule type" value="Genomic_DNA"/>
</dbReference>
<reference evidence="4 8" key="6">
    <citation type="submission" date="2019-06" db="EMBL/GenBank/DDBJ databases">
        <title>A Diverse Panel of Clinical Acinetobacter baumannii for Research Use.</title>
        <authorList>
            <person name="Mcgann P."/>
            <person name="Snesrud E."/>
            <person name="Galac M.R."/>
        </authorList>
    </citation>
    <scope>NUCLEOTIDE SEQUENCE [LARGE SCALE GENOMIC DNA]</scope>
    <source>
        <strain evidence="4 8">MRSN14237</strain>
    </source>
</reference>
<reference evidence="3 7" key="5">
    <citation type="submission" date="2018-06" db="EMBL/GenBank/DDBJ databases">
        <title>Carbapenemase-producing Acinetobacter spp. from environmental sources in an hospital from French Polynesia.</title>
        <authorList>
            <person name="Bonnin R.A."/>
            <person name="Levy M."/>
            <person name="Cuzon G."/>
            <person name="Dortet L."/>
            <person name="Naas T."/>
        </authorList>
    </citation>
    <scope>NUCLEOTIDE SEQUENCE [LARGE SCALE GENOMIC DNA]</scope>
    <source>
        <strain evidence="3 7">R10</strain>
    </source>
</reference>
<proteinExistence type="predicted"/>
<dbReference type="EMBL" id="NGEL01000116">
    <property type="protein sequence ID" value="OTM86405.1"/>
    <property type="molecule type" value="Genomic_DNA"/>
</dbReference>
<dbReference type="EMBL" id="VHGY01000009">
    <property type="protein sequence ID" value="TPU67415.1"/>
    <property type="molecule type" value="Genomic_DNA"/>
</dbReference>